<accession>C7ZCP9</accession>
<dbReference type="KEGG" id="nhe:NECHADRAFT_77127"/>
<dbReference type="SUPFAM" id="SSF75304">
    <property type="entry name" value="Amidase signature (AS) enzymes"/>
    <property type="match status" value="1"/>
</dbReference>
<evidence type="ECO:0000313" key="3">
    <source>
        <dbReference type="Proteomes" id="UP000005206"/>
    </source>
</evidence>
<organism evidence="2 3">
    <name type="scientific">Fusarium vanettenii (strain ATCC MYA-4622 / CBS 123669 / FGSC 9596 / NRRL 45880 / 77-13-4)</name>
    <name type="common">Fusarium solani subsp. pisi</name>
    <dbReference type="NCBI Taxonomy" id="660122"/>
    <lineage>
        <taxon>Eukaryota</taxon>
        <taxon>Fungi</taxon>
        <taxon>Dikarya</taxon>
        <taxon>Ascomycota</taxon>
        <taxon>Pezizomycotina</taxon>
        <taxon>Sordariomycetes</taxon>
        <taxon>Hypocreomycetidae</taxon>
        <taxon>Hypocreales</taxon>
        <taxon>Nectriaceae</taxon>
        <taxon>Fusarium</taxon>
        <taxon>Fusarium solani species complex</taxon>
        <taxon>Fusarium vanettenii</taxon>
    </lineage>
</organism>
<protein>
    <submittedName>
        <fullName evidence="2">Uncharacterized protein</fullName>
    </submittedName>
</protein>
<dbReference type="RefSeq" id="XP_003044119.1">
    <property type="nucleotide sequence ID" value="XM_003044073.1"/>
</dbReference>
<dbReference type="PANTHER" id="PTHR42678:SF34">
    <property type="entry name" value="OS04G0183300 PROTEIN"/>
    <property type="match status" value="1"/>
</dbReference>
<evidence type="ECO:0000313" key="2">
    <source>
        <dbReference type="EMBL" id="EEU38406.1"/>
    </source>
</evidence>
<keyword evidence="3" id="KW-1185">Reference proteome</keyword>
<gene>
    <name evidence="2" type="ORF">NECHADRAFT_77127</name>
</gene>
<dbReference type="AlphaFoldDB" id="C7ZCP9"/>
<dbReference type="GeneID" id="9670340"/>
<dbReference type="eggNOG" id="KOG1211">
    <property type="taxonomic scope" value="Eukaryota"/>
</dbReference>
<feature type="compositionally biased region" description="Polar residues" evidence="1">
    <location>
        <begin position="213"/>
        <end position="223"/>
    </location>
</feature>
<dbReference type="OrthoDB" id="5078048at2759"/>
<dbReference type="VEuPathDB" id="FungiDB:NECHADRAFT_77127"/>
<dbReference type="PANTHER" id="PTHR42678">
    <property type="entry name" value="AMIDASE"/>
    <property type="match status" value="1"/>
</dbReference>
<evidence type="ECO:0000256" key="1">
    <source>
        <dbReference type="SAM" id="MobiDB-lite"/>
    </source>
</evidence>
<sequence>MCRWRRGGTYGGGIKVFKSLSHRSDSRGRKKVSVVKEYGKENTHGSIINPASRAAVVDFKPTVGVVSRHGVYPDPRDEHDVVRPQDYTEACASNDLRGLRIGVPRHVLSSDAVKARHLDEALSVLSRLGATIVDNVGFSEFRKGYYGNNKDEWECSFLVELRQNMKDYLAGFEKNPLGLHSPKDIMNHTTATPSEAEAEYGMEAWRRAERFSQETPPGSSKYHSSQKRRQRMAKQIPELLDRTECDLIVLTGATDTTAEVGGCPCLSVPLGRFPDDQKLEKNKFGHCINRSQYYVSTLESIFRSINID</sequence>
<feature type="region of interest" description="Disordered" evidence="1">
    <location>
        <begin position="210"/>
        <end position="232"/>
    </location>
</feature>
<dbReference type="EMBL" id="GG698918">
    <property type="protein sequence ID" value="EEU38406.1"/>
    <property type="molecule type" value="Genomic_DNA"/>
</dbReference>
<dbReference type="Proteomes" id="UP000005206">
    <property type="component" value="Chromosome 2"/>
</dbReference>
<dbReference type="InParanoid" id="C7ZCP9"/>
<dbReference type="HOGENOM" id="CLU_903411_0_0_1"/>
<name>C7ZCP9_FUSV7</name>
<proteinExistence type="predicted"/>
<dbReference type="OMA" id="MLNTANC"/>
<reference evidence="2 3" key="1">
    <citation type="journal article" date="2009" name="PLoS Genet.">
        <title>The genome of Nectria haematococca: contribution of supernumerary chromosomes to gene expansion.</title>
        <authorList>
            <person name="Coleman J.J."/>
            <person name="Rounsley S.D."/>
            <person name="Rodriguez-Carres M."/>
            <person name="Kuo A."/>
            <person name="Wasmann C.C."/>
            <person name="Grimwood J."/>
            <person name="Schmutz J."/>
            <person name="Taga M."/>
            <person name="White G.J."/>
            <person name="Zhou S."/>
            <person name="Schwartz D.C."/>
            <person name="Freitag M."/>
            <person name="Ma L.J."/>
            <person name="Danchin E.G."/>
            <person name="Henrissat B."/>
            <person name="Coutinho P.M."/>
            <person name="Nelson D.R."/>
            <person name="Straney D."/>
            <person name="Napoli C.A."/>
            <person name="Barker B.M."/>
            <person name="Gribskov M."/>
            <person name="Rep M."/>
            <person name="Kroken S."/>
            <person name="Molnar I."/>
            <person name="Rensing C."/>
            <person name="Kennell J.C."/>
            <person name="Zamora J."/>
            <person name="Farman M.L."/>
            <person name="Selker E.U."/>
            <person name="Salamov A."/>
            <person name="Shapiro H."/>
            <person name="Pangilinan J."/>
            <person name="Lindquist E."/>
            <person name="Lamers C."/>
            <person name="Grigoriev I.V."/>
            <person name="Geiser D.M."/>
            <person name="Covert S.F."/>
            <person name="Temporini E."/>
            <person name="Vanetten H.D."/>
        </authorList>
    </citation>
    <scope>NUCLEOTIDE SEQUENCE [LARGE SCALE GENOMIC DNA]</scope>
    <source>
        <strain evidence="3">ATCC MYA-4622 / CBS 123669 / FGSC 9596 / NRRL 45880 / 77-13-4</strain>
    </source>
</reference>
<dbReference type="Gene3D" id="3.90.1300.10">
    <property type="entry name" value="Amidase signature (AS) domain"/>
    <property type="match status" value="2"/>
</dbReference>
<dbReference type="STRING" id="660122.C7ZCP9"/>
<dbReference type="InterPro" id="IPR036928">
    <property type="entry name" value="AS_sf"/>
</dbReference>